<organism evidence="2 3">
    <name type="scientific">Methylobacterium aquaticum</name>
    <dbReference type="NCBI Taxonomy" id="270351"/>
    <lineage>
        <taxon>Bacteria</taxon>
        <taxon>Pseudomonadati</taxon>
        <taxon>Pseudomonadota</taxon>
        <taxon>Alphaproteobacteria</taxon>
        <taxon>Hyphomicrobiales</taxon>
        <taxon>Methylobacteriaceae</taxon>
        <taxon>Methylobacterium</taxon>
    </lineage>
</organism>
<name>A0A0C6G160_9HYPH</name>
<keyword evidence="1" id="KW-0812">Transmembrane</keyword>
<accession>A0A0C6G160</accession>
<dbReference type="InterPro" id="IPR046513">
    <property type="entry name" value="DUF6691"/>
</dbReference>
<dbReference type="RefSeq" id="WP_060850604.1">
    <property type="nucleotide sequence ID" value="NZ_AP014705.1"/>
</dbReference>
<dbReference type="OrthoDB" id="9790409at2"/>
<dbReference type="AlphaFoldDB" id="A0A0C6G160"/>
<evidence type="ECO:0000313" key="2">
    <source>
        <dbReference type="EMBL" id="BAQ49570.1"/>
    </source>
</evidence>
<dbReference type="Proteomes" id="UP000061432">
    <property type="component" value="Plasmid pMaq22A_1p"/>
</dbReference>
<dbReference type="KEGG" id="maqu:Maq22A_1p36880"/>
<feature type="transmembrane region" description="Helical" evidence="1">
    <location>
        <begin position="106"/>
        <end position="130"/>
    </location>
</feature>
<feature type="transmembrane region" description="Helical" evidence="1">
    <location>
        <begin position="41"/>
        <end position="60"/>
    </location>
</feature>
<dbReference type="PATRIC" id="fig|270351.10.peg.6652"/>
<keyword evidence="2" id="KW-0614">Plasmid</keyword>
<geneLocation type="plasmid" evidence="3">
    <name>pMaq22A_1p DNA</name>
</geneLocation>
<gene>
    <name evidence="2" type="ORF">Maq22A_1p36880</name>
</gene>
<reference evidence="2 3" key="1">
    <citation type="journal article" date="2015" name="Genome Announc.">
        <title>Complete Genome Sequence of Methylobacterium aquaticum Strain 22A, Isolated from Racomitrium japonicum Moss.</title>
        <authorList>
            <person name="Tani A."/>
            <person name="Ogura Y."/>
            <person name="Hayashi T."/>
            <person name="Kimbara K."/>
        </authorList>
    </citation>
    <scope>NUCLEOTIDE SEQUENCE [LARGE SCALE GENOMIC DNA]</scope>
    <source>
        <strain evidence="2 3">MA-22A</strain>
        <plasmid evidence="3">Plasmid pMaq22A_1p DNA</plasmid>
    </source>
</reference>
<evidence type="ECO:0000313" key="3">
    <source>
        <dbReference type="Proteomes" id="UP000061432"/>
    </source>
</evidence>
<feature type="transmembrane region" description="Helical" evidence="1">
    <location>
        <begin position="80"/>
        <end position="100"/>
    </location>
</feature>
<reference evidence="3" key="2">
    <citation type="submission" date="2015-01" db="EMBL/GenBank/DDBJ databases">
        <title>Complete genome sequence of Methylobacterium aquaticum strain 22A.</title>
        <authorList>
            <person name="Tani A."/>
            <person name="Ogura Y."/>
            <person name="Hayashi T."/>
        </authorList>
    </citation>
    <scope>NUCLEOTIDE SEQUENCE [LARGE SCALE GENOMIC DNA]</scope>
    <source>
        <strain evidence="3">MA-22A</strain>
        <plasmid evidence="3">Plasmid pMaq22A_1p DNA</plasmid>
    </source>
</reference>
<proteinExistence type="predicted"/>
<dbReference type="Pfam" id="PF20398">
    <property type="entry name" value="DUF6691"/>
    <property type="match status" value="1"/>
</dbReference>
<keyword evidence="1" id="KW-0472">Membrane</keyword>
<protein>
    <submittedName>
        <fullName evidence="2">Membrane protein</fullName>
    </submittedName>
</protein>
<dbReference type="EMBL" id="AP014705">
    <property type="protein sequence ID" value="BAQ49570.1"/>
    <property type="molecule type" value="Genomic_DNA"/>
</dbReference>
<sequence>MRTVSAFAAGLLFGLGLLVSGMSDPAKVLGFLDLAGHWDPSLALVMAGAVAVSTLGTLVARRRGRPLLAPRLEIPTRRDLDLPLVAGAAIFGLGWGLAGLCPGPALTLLTVAPAQAATFVAAMVAGMLLVRLVPEPATDRDAGRGGVRPEARGA</sequence>
<keyword evidence="1" id="KW-1133">Transmembrane helix</keyword>
<evidence type="ECO:0000256" key="1">
    <source>
        <dbReference type="SAM" id="Phobius"/>
    </source>
</evidence>